<comment type="caution">
    <text evidence="1">The sequence shown here is derived from an EMBL/GenBank/DDBJ whole genome shotgun (WGS) entry which is preliminary data.</text>
</comment>
<reference evidence="1" key="1">
    <citation type="submission" date="2020-05" db="EMBL/GenBank/DDBJ databases">
        <title>Large-scale comparative analyses of tick genomes elucidate their genetic diversity and vector capacities.</title>
        <authorList>
            <person name="Jia N."/>
            <person name="Wang J."/>
            <person name="Shi W."/>
            <person name="Du L."/>
            <person name="Sun Y."/>
            <person name="Zhan W."/>
            <person name="Jiang J."/>
            <person name="Wang Q."/>
            <person name="Zhang B."/>
            <person name="Ji P."/>
            <person name="Sakyi L.B."/>
            <person name="Cui X."/>
            <person name="Yuan T."/>
            <person name="Jiang B."/>
            <person name="Yang W."/>
            <person name="Lam T.T.-Y."/>
            <person name="Chang Q."/>
            <person name="Ding S."/>
            <person name="Wang X."/>
            <person name="Zhu J."/>
            <person name="Ruan X."/>
            <person name="Zhao L."/>
            <person name="Wei J."/>
            <person name="Que T."/>
            <person name="Du C."/>
            <person name="Cheng J."/>
            <person name="Dai P."/>
            <person name="Han X."/>
            <person name="Huang E."/>
            <person name="Gao Y."/>
            <person name="Liu J."/>
            <person name="Shao H."/>
            <person name="Ye R."/>
            <person name="Li L."/>
            <person name="Wei W."/>
            <person name="Wang X."/>
            <person name="Wang C."/>
            <person name="Yang T."/>
            <person name="Huo Q."/>
            <person name="Li W."/>
            <person name="Guo W."/>
            <person name="Chen H."/>
            <person name="Zhou L."/>
            <person name="Ni X."/>
            <person name="Tian J."/>
            <person name="Zhou Y."/>
            <person name="Sheng Y."/>
            <person name="Liu T."/>
            <person name="Pan Y."/>
            <person name="Xia L."/>
            <person name="Li J."/>
            <person name="Zhao F."/>
            <person name="Cao W."/>
        </authorList>
    </citation>
    <scope>NUCLEOTIDE SEQUENCE</scope>
    <source>
        <strain evidence="1">Hyas-2018</strain>
    </source>
</reference>
<name>A0ACB7TEB7_HYAAI</name>
<gene>
    <name evidence="1" type="ORF">HPB50_003373</name>
</gene>
<evidence type="ECO:0000313" key="1">
    <source>
        <dbReference type="EMBL" id="KAH6944489.1"/>
    </source>
</evidence>
<dbReference type="Proteomes" id="UP000821845">
    <property type="component" value="Chromosome 1"/>
</dbReference>
<organism evidence="1 2">
    <name type="scientific">Hyalomma asiaticum</name>
    <name type="common">Tick</name>
    <dbReference type="NCBI Taxonomy" id="266040"/>
    <lineage>
        <taxon>Eukaryota</taxon>
        <taxon>Metazoa</taxon>
        <taxon>Ecdysozoa</taxon>
        <taxon>Arthropoda</taxon>
        <taxon>Chelicerata</taxon>
        <taxon>Arachnida</taxon>
        <taxon>Acari</taxon>
        <taxon>Parasitiformes</taxon>
        <taxon>Ixodida</taxon>
        <taxon>Ixodoidea</taxon>
        <taxon>Ixodidae</taxon>
        <taxon>Hyalomminae</taxon>
        <taxon>Hyalomma</taxon>
    </lineage>
</organism>
<keyword evidence="2" id="KW-1185">Reference proteome</keyword>
<dbReference type="EMBL" id="CM023481">
    <property type="protein sequence ID" value="KAH6944489.1"/>
    <property type="molecule type" value="Genomic_DNA"/>
</dbReference>
<sequence>MVSHAHRRNGPTGAHSGEAGLAELPPTGRPVGHKIHGRSPTLSPPPRSPSSREVRYRTGGALLGRTLLLLLLLHGRHSAVARVLHLRGPFLIRWRA</sequence>
<evidence type="ECO:0000313" key="2">
    <source>
        <dbReference type="Proteomes" id="UP000821845"/>
    </source>
</evidence>
<accession>A0ACB7TEB7</accession>
<proteinExistence type="predicted"/>
<protein>
    <submittedName>
        <fullName evidence="1">Uncharacterized protein</fullName>
    </submittedName>
</protein>